<protein>
    <submittedName>
        <fullName evidence="3">Flagellar hook-length control protein FliK</fullName>
    </submittedName>
</protein>
<name>A0A2G5RTL5_9BACL</name>
<accession>A0A2G5RTL5</accession>
<reference evidence="3 4" key="1">
    <citation type="submission" date="2017-10" db="EMBL/GenBank/DDBJ databases">
        <title>Draft genome sequence of Anoxybacillus flavithermus KU2-6-11 from caldera Uzon (Russia:Kamchtka).</title>
        <authorList>
            <person name="Korzhuk A.V."/>
            <person name="Rozanov A.S."/>
            <person name="Bryanskaya A.V."/>
            <person name="Peltek S.E."/>
        </authorList>
    </citation>
    <scope>NUCLEOTIDE SEQUENCE [LARGE SCALE GENOMIC DNA]</scope>
    <source>
        <strain evidence="3 4">KU2-6_11</strain>
    </source>
</reference>
<sequence>MNIAPISSIVSFGGSHQQATVQTGDGDVFSQLLSSLRQTSESLQALSEQPETMQRVDWEQLQQWFEQLPAHDAYADKHILSTEMIQSFLSLLPEETKEQIVQRFSAEPPFETMFSASDDHDEKDELMLVIALFQLEQKQWTIPQSMTEQVRTTLRNVFGVQDEQSDTMTAMLQAMLDNQTRLDSRLNANEVKRKTVKSMAQTIADRQSQLNNVHSVNKMESESVELTARMITDHQVRWSGKEKIKDKLLNIVPSTHESLATDVEKIFEDGNINSDLFRKYPITSRAQLVSTYVQEQQSSGSAKKEDALLTQERKQWTIRLSDLVHAVQQSDDKHVPFDRPTIDTTNETPFVAQFERIVRSSQFTRWKNGNAQMLIRLQPEHLGYITIKLIQQKGKLTAKMITSTEAAKQLVEQHIHQLAHIADHITVEQFNVFDQAKFRDHSFHQQKQQQQQQEQPREEKKQPDQSFDEWLNEWFDFDM</sequence>
<evidence type="ECO:0000313" key="3">
    <source>
        <dbReference type="EMBL" id="PIC06001.1"/>
    </source>
</evidence>
<comment type="caution">
    <text evidence="3">The sequence shown here is derived from an EMBL/GenBank/DDBJ whole genome shotgun (WGS) entry which is preliminary data.</text>
</comment>
<keyword evidence="3" id="KW-0969">Cilium</keyword>
<gene>
    <name evidence="3" type="ORF">CS060_00295</name>
</gene>
<dbReference type="Gene3D" id="3.30.750.140">
    <property type="match status" value="1"/>
</dbReference>
<dbReference type="CDD" id="cd17470">
    <property type="entry name" value="T3SS_Flik_C"/>
    <property type="match status" value="1"/>
</dbReference>
<dbReference type="RefSeq" id="WP_035047057.1">
    <property type="nucleotide sequence ID" value="NZ_PEDM01000001.1"/>
</dbReference>
<organism evidence="3 4">
    <name type="scientific">Anoxybacillus flavithermus</name>
    <dbReference type="NCBI Taxonomy" id="33934"/>
    <lineage>
        <taxon>Bacteria</taxon>
        <taxon>Bacillati</taxon>
        <taxon>Bacillota</taxon>
        <taxon>Bacilli</taxon>
        <taxon>Bacillales</taxon>
        <taxon>Anoxybacillaceae</taxon>
        <taxon>Anoxybacillus</taxon>
    </lineage>
</organism>
<keyword evidence="3" id="KW-0282">Flagellum</keyword>
<dbReference type="EMBL" id="PEDM01000001">
    <property type="protein sequence ID" value="PIC06001.1"/>
    <property type="molecule type" value="Genomic_DNA"/>
</dbReference>
<feature type="region of interest" description="Disordered" evidence="1">
    <location>
        <begin position="441"/>
        <end position="467"/>
    </location>
</feature>
<dbReference type="InterPro" id="IPR021136">
    <property type="entry name" value="Flagellar_hook_control-like_C"/>
</dbReference>
<evidence type="ECO:0000256" key="1">
    <source>
        <dbReference type="SAM" id="MobiDB-lite"/>
    </source>
</evidence>
<evidence type="ECO:0000313" key="4">
    <source>
        <dbReference type="Proteomes" id="UP000230559"/>
    </source>
</evidence>
<dbReference type="InterPro" id="IPR038610">
    <property type="entry name" value="FliK-like_C_sf"/>
</dbReference>
<dbReference type="Pfam" id="PF02120">
    <property type="entry name" value="Flg_hook"/>
    <property type="match status" value="1"/>
</dbReference>
<feature type="domain" description="Flagellar hook-length control protein-like C-terminal" evidence="2">
    <location>
        <begin position="364"/>
        <end position="437"/>
    </location>
</feature>
<dbReference type="AlphaFoldDB" id="A0A2G5RTL5"/>
<proteinExistence type="predicted"/>
<dbReference type="Proteomes" id="UP000230559">
    <property type="component" value="Unassembled WGS sequence"/>
</dbReference>
<keyword evidence="3" id="KW-0966">Cell projection</keyword>
<feature type="compositionally biased region" description="Low complexity" evidence="1">
    <location>
        <begin position="445"/>
        <end position="454"/>
    </location>
</feature>
<evidence type="ECO:0000259" key="2">
    <source>
        <dbReference type="Pfam" id="PF02120"/>
    </source>
</evidence>